<keyword evidence="1" id="KW-0812">Transmembrane</keyword>
<accession>A0A7D4IJY6</accession>
<dbReference type="Proteomes" id="UP000500970">
    <property type="component" value="Chromosome"/>
</dbReference>
<name>A0A7D4IJY6_9BURK</name>
<feature type="transmembrane region" description="Helical" evidence="1">
    <location>
        <begin position="32"/>
        <end position="52"/>
    </location>
</feature>
<sequence length="55" mass="5963">MSEHTNIMLIIIGTGVALMLIGFGLRDRNIGMGLMGIGLITALGTIIYKAYITFY</sequence>
<reference evidence="2 3" key="1">
    <citation type="submission" date="2020-05" db="EMBL/GenBank/DDBJ databases">
        <title>FDA dAtabase for Regulatory Grade micrObial Sequences (FDA-ARGOS): Supporting development and validation of Infectious Disease Dx tests.</title>
        <authorList>
            <person name="Sproer C."/>
            <person name="Gronow S."/>
            <person name="Severitt S."/>
            <person name="Schroder I."/>
            <person name="Tallon L."/>
            <person name="Sadzewicz L."/>
            <person name="Zhao X."/>
            <person name="Vavikolanu K."/>
            <person name="Mehta A."/>
            <person name="Aluvathingal J."/>
            <person name="Nadendla S."/>
            <person name="Myers T."/>
            <person name="Yan Y."/>
            <person name="Sichtig H."/>
        </authorList>
    </citation>
    <scope>NUCLEOTIDE SEQUENCE [LARGE SCALE GENOMIC DNA]</scope>
    <source>
        <strain evidence="2 3">FDAARGOS_790</strain>
    </source>
</reference>
<organism evidence="2 3">
    <name type="scientific">Achromobacter pestifer</name>
    <dbReference type="NCBI Taxonomy" id="1353889"/>
    <lineage>
        <taxon>Bacteria</taxon>
        <taxon>Pseudomonadati</taxon>
        <taxon>Pseudomonadota</taxon>
        <taxon>Betaproteobacteria</taxon>
        <taxon>Burkholderiales</taxon>
        <taxon>Alcaligenaceae</taxon>
        <taxon>Achromobacter</taxon>
    </lineage>
</organism>
<evidence type="ECO:0000256" key="1">
    <source>
        <dbReference type="SAM" id="Phobius"/>
    </source>
</evidence>
<dbReference type="KEGG" id="apes:FOC84_08860"/>
<protein>
    <submittedName>
        <fullName evidence="2">Uncharacterized protein</fullName>
    </submittedName>
</protein>
<proteinExistence type="predicted"/>
<keyword evidence="1" id="KW-0472">Membrane</keyword>
<gene>
    <name evidence="2" type="ORF">FOC84_08860</name>
</gene>
<dbReference type="AlphaFoldDB" id="A0A7D4IJY6"/>
<feature type="transmembrane region" description="Helical" evidence="1">
    <location>
        <begin position="6"/>
        <end position="25"/>
    </location>
</feature>
<evidence type="ECO:0000313" key="2">
    <source>
        <dbReference type="EMBL" id="QKH35044.1"/>
    </source>
</evidence>
<dbReference type="RefSeq" id="WP_173144091.1">
    <property type="nucleotide sequence ID" value="NZ_CP053985.1"/>
</dbReference>
<keyword evidence="1" id="KW-1133">Transmembrane helix</keyword>
<dbReference type="EMBL" id="CP053985">
    <property type="protein sequence ID" value="QKH35044.1"/>
    <property type="molecule type" value="Genomic_DNA"/>
</dbReference>
<evidence type="ECO:0000313" key="3">
    <source>
        <dbReference type="Proteomes" id="UP000500970"/>
    </source>
</evidence>
<keyword evidence="3" id="KW-1185">Reference proteome</keyword>